<dbReference type="RefSeq" id="WP_077969345.1">
    <property type="nucleotide sequence ID" value="NZ_CP045178.1"/>
</dbReference>
<dbReference type="GO" id="GO:0016787">
    <property type="term" value="F:hydrolase activity"/>
    <property type="evidence" value="ECO:0007669"/>
    <property type="project" value="UniProtKB-KW"/>
</dbReference>
<dbReference type="AlphaFoldDB" id="A0A1V4A795"/>
<dbReference type="OrthoDB" id="4319884at2"/>
<gene>
    <name evidence="5" type="ORF">B1H18_18890</name>
</gene>
<evidence type="ECO:0000256" key="2">
    <source>
        <dbReference type="ARBA" id="ARBA00022741"/>
    </source>
</evidence>
<evidence type="ECO:0008006" key="7">
    <source>
        <dbReference type="Google" id="ProtNLM"/>
    </source>
</evidence>
<dbReference type="PANTHER" id="PTHR42708">
    <property type="entry name" value="ATP/GTP-BINDING PROTEIN-RELATED"/>
    <property type="match status" value="1"/>
</dbReference>
<dbReference type="STRING" id="83656.B1H18_18890"/>
<accession>A0A1V4A795</accession>
<keyword evidence="4" id="KW-0342">GTP-binding</keyword>
<dbReference type="Proteomes" id="UP000190539">
    <property type="component" value="Unassembled WGS sequence"/>
</dbReference>
<protein>
    <recommendedName>
        <fullName evidence="7">ATP-binding protein</fullName>
    </recommendedName>
</protein>
<reference evidence="5 6" key="1">
    <citation type="submission" date="2017-02" db="EMBL/GenBank/DDBJ databases">
        <title>Draft Genome Sequence of Streptomyces tsukubaensis F601, a Producer of the immunosuppressant tacrolimus FK506.</title>
        <authorList>
            <person name="Zong G."/>
            <person name="Zhong C."/>
            <person name="Fu J."/>
            <person name="Qin R."/>
            <person name="Cao G."/>
        </authorList>
    </citation>
    <scope>NUCLEOTIDE SEQUENCE [LARGE SCALE GENOMIC DNA]</scope>
    <source>
        <strain evidence="5 6">F601</strain>
    </source>
</reference>
<dbReference type="CDD" id="cd00882">
    <property type="entry name" value="Ras_like_GTPase"/>
    <property type="match status" value="1"/>
</dbReference>
<proteinExistence type="inferred from homology"/>
<keyword evidence="3" id="KW-0378">Hydrolase</keyword>
<evidence type="ECO:0000313" key="5">
    <source>
        <dbReference type="EMBL" id="OON77313.1"/>
    </source>
</evidence>
<name>A0A1V4A795_9ACTN</name>
<dbReference type="PANTHER" id="PTHR42708:SF1">
    <property type="entry name" value="GLIDING MOTILITY PROTEIN MGLA"/>
    <property type="match status" value="1"/>
</dbReference>
<dbReference type="InterPro" id="IPR004130">
    <property type="entry name" value="Gpn"/>
</dbReference>
<evidence type="ECO:0000256" key="3">
    <source>
        <dbReference type="ARBA" id="ARBA00022801"/>
    </source>
</evidence>
<dbReference type="Gene3D" id="3.40.50.300">
    <property type="entry name" value="P-loop containing nucleotide triphosphate hydrolases"/>
    <property type="match status" value="1"/>
</dbReference>
<keyword evidence="2" id="KW-0547">Nucleotide-binding</keyword>
<evidence type="ECO:0000313" key="6">
    <source>
        <dbReference type="Proteomes" id="UP000190539"/>
    </source>
</evidence>
<comment type="similarity">
    <text evidence="1">Belongs to the GPN-loop GTPase family.</text>
</comment>
<keyword evidence="6" id="KW-1185">Reference proteome</keyword>
<evidence type="ECO:0000256" key="4">
    <source>
        <dbReference type="ARBA" id="ARBA00023134"/>
    </source>
</evidence>
<dbReference type="Pfam" id="PF03029">
    <property type="entry name" value="ATP_bind_1"/>
    <property type="match status" value="1"/>
</dbReference>
<dbReference type="GO" id="GO:0005525">
    <property type="term" value="F:GTP binding"/>
    <property type="evidence" value="ECO:0007669"/>
    <property type="project" value="UniProtKB-KW"/>
</dbReference>
<dbReference type="InterPro" id="IPR027417">
    <property type="entry name" value="P-loop_NTPase"/>
</dbReference>
<dbReference type="EMBL" id="MVFC01000015">
    <property type="protein sequence ID" value="OON77313.1"/>
    <property type="molecule type" value="Genomic_DNA"/>
</dbReference>
<dbReference type="SUPFAM" id="SSF52540">
    <property type="entry name" value="P-loop containing nucleoside triphosphate hydrolases"/>
    <property type="match status" value="1"/>
</dbReference>
<sequence>MAIAGTRPHESPPHLPSTVVDMVKLVVAGGIGVGKTTLIRGVSEIRSVHTEGVMTTAGSQVDNLAYTPHKTETTLAMDFGRLSLNRGETALYLFGTPGQARFTEAWRDTVYGARGALVLMDLRRPAESYEAMDRVEETGMPYVVAVNAFPDSPDYADAHIRQELDLAPETPLVRCNALERDSSIDALISLTRHALTHYRRNATS</sequence>
<comment type="caution">
    <text evidence="5">The sequence shown here is derived from an EMBL/GenBank/DDBJ whole genome shotgun (WGS) entry which is preliminary data.</text>
</comment>
<evidence type="ECO:0000256" key="1">
    <source>
        <dbReference type="ARBA" id="ARBA00005290"/>
    </source>
</evidence>
<organism evidence="5 6">
    <name type="scientific">Streptomyces tsukubensis</name>
    <dbReference type="NCBI Taxonomy" id="83656"/>
    <lineage>
        <taxon>Bacteria</taxon>
        <taxon>Bacillati</taxon>
        <taxon>Actinomycetota</taxon>
        <taxon>Actinomycetes</taxon>
        <taxon>Kitasatosporales</taxon>
        <taxon>Streptomycetaceae</taxon>
        <taxon>Streptomyces</taxon>
    </lineage>
</organism>
<dbReference type="InterPro" id="IPR052705">
    <property type="entry name" value="Gliding_Motility_GTPase"/>
</dbReference>